<feature type="binding site" evidence="6">
    <location>
        <position position="1228"/>
    </location>
    <ligand>
        <name>ATP</name>
        <dbReference type="ChEBI" id="CHEBI:30616"/>
    </ligand>
</feature>
<feature type="region of interest" description="Disordered" evidence="7">
    <location>
        <begin position="437"/>
        <end position="524"/>
    </location>
</feature>
<comment type="caution">
    <text evidence="9">The sequence shown here is derived from an EMBL/GenBank/DDBJ whole genome shotgun (WGS) entry which is preliminary data.</text>
</comment>
<accession>A0A2S5BFU9</accession>
<evidence type="ECO:0000313" key="9">
    <source>
        <dbReference type="EMBL" id="POY75652.1"/>
    </source>
</evidence>
<feature type="region of interest" description="Disordered" evidence="7">
    <location>
        <begin position="835"/>
        <end position="863"/>
    </location>
</feature>
<comment type="similarity">
    <text evidence="5">Belongs to the protein kinase superfamily. Ser/Thr protein kinase family. GCN2 subfamily.</text>
</comment>
<protein>
    <recommendedName>
        <fullName evidence="8">Protein kinase domain-containing protein</fullName>
    </recommendedName>
</protein>
<feature type="region of interest" description="Disordered" evidence="7">
    <location>
        <begin position="952"/>
        <end position="1015"/>
    </location>
</feature>
<dbReference type="GO" id="GO:0005737">
    <property type="term" value="C:cytoplasm"/>
    <property type="evidence" value="ECO:0007669"/>
    <property type="project" value="TreeGrafter"/>
</dbReference>
<dbReference type="OrthoDB" id="5337378at2759"/>
<feature type="region of interest" description="Disordered" evidence="7">
    <location>
        <begin position="676"/>
        <end position="713"/>
    </location>
</feature>
<name>A0A2S5BFU9_9BASI</name>
<feature type="compositionally biased region" description="Low complexity" evidence="7">
    <location>
        <begin position="234"/>
        <end position="248"/>
    </location>
</feature>
<feature type="region of interest" description="Disordered" evidence="7">
    <location>
        <begin position="1045"/>
        <end position="1089"/>
    </location>
</feature>
<dbReference type="PANTHER" id="PTHR11042">
    <property type="entry name" value="EUKARYOTIC TRANSLATION INITIATION FACTOR 2-ALPHA KINASE EIF2-ALPHA KINASE -RELATED"/>
    <property type="match status" value="1"/>
</dbReference>
<dbReference type="GO" id="GO:0005634">
    <property type="term" value="C:nucleus"/>
    <property type="evidence" value="ECO:0007669"/>
    <property type="project" value="TreeGrafter"/>
</dbReference>
<evidence type="ECO:0000256" key="5">
    <source>
        <dbReference type="ARBA" id="ARBA00037982"/>
    </source>
</evidence>
<dbReference type="GO" id="GO:0005524">
    <property type="term" value="F:ATP binding"/>
    <property type="evidence" value="ECO:0007669"/>
    <property type="project" value="UniProtKB-UniRule"/>
</dbReference>
<feature type="compositionally biased region" description="Low complexity" evidence="7">
    <location>
        <begin position="1054"/>
        <end position="1072"/>
    </location>
</feature>
<dbReference type="Pfam" id="PF00069">
    <property type="entry name" value="Pkinase"/>
    <property type="match status" value="2"/>
</dbReference>
<dbReference type="GO" id="GO:0004713">
    <property type="term" value="F:protein tyrosine kinase activity"/>
    <property type="evidence" value="ECO:0007669"/>
    <property type="project" value="TreeGrafter"/>
</dbReference>
<feature type="region of interest" description="Disordered" evidence="7">
    <location>
        <begin position="285"/>
        <end position="339"/>
    </location>
</feature>
<feature type="compositionally biased region" description="Polar residues" evidence="7">
    <location>
        <begin position="374"/>
        <end position="387"/>
    </location>
</feature>
<dbReference type="PROSITE" id="PS00108">
    <property type="entry name" value="PROTEIN_KINASE_ST"/>
    <property type="match status" value="1"/>
</dbReference>
<dbReference type="SUPFAM" id="SSF56112">
    <property type="entry name" value="Protein kinase-like (PK-like)"/>
    <property type="match status" value="1"/>
</dbReference>
<proteinExistence type="inferred from homology"/>
<keyword evidence="2 6" id="KW-0547">Nucleotide-binding</keyword>
<dbReference type="SMART" id="SM00220">
    <property type="entry name" value="S_TKc"/>
    <property type="match status" value="1"/>
</dbReference>
<dbReference type="InterPro" id="IPR008271">
    <property type="entry name" value="Ser/Thr_kinase_AS"/>
</dbReference>
<feature type="compositionally biased region" description="Polar residues" evidence="7">
    <location>
        <begin position="912"/>
        <end position="928"/>
    </location>
</feature>
<evidence type="ECO:0000256" key="2">
    <source>
        <dbReference type="ARBA" id="ARBA00022741"/>
    </source>
</evidence>
<evidence type="ECO:0000256" key="3">
    <source>
        <dbReference type="ARBA" id="ARBA00022777"/>
    </source>
</evidence>
<dbReference type="EMBL" id="PJQD01000013">
    <property type="protein sequence ID" value="POY75652.1"/>
    <property type="molecule type" value="Genomic_DNA"/>
</dbReference>
<feature type="region of interest" description="Disordered" evidence="7">
    <location>
        <begin position="114"/>
        <end position="139"/>
    </location>
</feature>
<keyword evidence="3" id="KW-0418">Kinase</keyword>
<dbReference type="InterPro" id="IPR050339">
    <property type="entry name" value="CC_SR_Kinase"/>
</dbReference>
<feature type="compositionally biased region" description="Polar residues" evidence="7">
    <location>
        <begin position="26"/>
        <end position="35"/>
    </location>
</feature>
<feature type="compositionally biased region" description="Polar residues" evidence="7">
    <location>
        <begin position="501"/>
        <end position="510"/>
    </location>
</feature>
<evidence type="ECO:0000256" key="4">
    <source>
        <dbReference type="ARBA" id="ARBA00022840"/>
    </source>
</evidence>
<feature type="compositionally biased region" description="Low complexity" evidence="7">
    <location>
        <begin position="975"/>
        <end position="992"/>
    </location>
</feature>
<evidence type="ECO:0000256" key="7">
    <source>
        <dbReference type="SAM" id="MobiDB-lite"/>
    </source>
</evidence>
<dbReference type="InterPro" id="IPR011009">
    <property type="entry name" value="Kinase-like_dom_sf"/>
</dbReference>
<feature type="compositionally biased region" description="Low complexity" evidence="7">
    <location>
        <begin position="577"/>
        <end position="589"/>
    </location>
</feature>
<evidence type="ECO:0000313" key="10">
    <source>
        <dbReference type="Proteomes" id="UP000237144"/>
    </source>
</evidence>
<feature type="region of interest" description="Disordered" evidence="7">
    <location>
        <begin position="374"/>
        <end position="419"/>
    </location>
</feature>
<keyword evidence="10" id="KW-1185">Reference proteome</keyword>
<feature type="compositionally biased region" description="Gly residues" evidence="7">
    <location>
        <begin position="41"/>
        <end position="50"/>
    </location>
</feature>
<feature type="region of interest" description="Disordered" evidence="7">
    <location>
        <begin position="1558"/>
        <end position="1590"/>
    </location>
</feature>
<dbReference type="PROSITE" id="PS50011">
    <property type="entry name" value="PROTEIN_KINASE_DOM"/>
    <property type="match status" value="1"/>
</dbReference>
<dbReference type="InterPro" id="IPR017441">
    <property type="entry name" value="Protein_kinase_ATP_BS"/>
</dbReference>
<feature type="region of interest" description="Disordered" evidence="7">
    <location>
        <begin position="562"/>
        <end position="626"/>
    </location>
</feature>
<feature type="compositionally biased region" description="Low complexity" evidence="7">
    <location>
        <begin position="114"/>
        <end position="129"/>
    </location>
</feature>
<dbReference type="Gene3D" id="1.10.510.10">
    <property type="entry name" value="Transferase(Phosphotransferase) domain 1"/>
    <property type="match status" value="1"/>
</dbReference>
<feature type="compositionally biased region" description="Acidic residues" evidence="7">
    <location>
        <begin position="702"/>
        <end position="713"/>
    </location>
</feature>
<dbReference type="GO" id="GO:0110031">
    <property type="term" value="P:negative regulation of G2/MI transition of meiotic cell cycle"/>
    <property type="evidence" value="ECO:0007669"/>
    <property type="project" value="TreeGrafter"/>
</dbReference>
<organism evidence="9 10">
    <name type="scientific">Rhodotorula taiwanensis</name>
    <dbReference type="NCBI Taxonomy" id="741276"/>
    <lineage>
        <taxon>Eukaryota</taxon>
        <taxon>Fungi</taxon>
        <taxon>Dikarya</taxon>
        <taxon>Basidiomycota</taxon>
        <taxon>Pucciniomycotina</taxon>
        <taxon>Microbotryomycetes</taxon>
        <taxon>Sporidiobolales</taxon>
        <taxon>Sporidiobolaceae</taxon>
        <taxon>Rhodotorula</taxon>
    </lineage>
</organism>
<reference evidence="9 10" key="1">
    <citation type="journal article" date="2018" name="Front. Microbiol.">
        <title>Prospects for Fungal Bioremediation of Acidic Radioactive Waste Sites: Characterization and Genome Sequence of Rhodotorula taiwanensis MD1149.</title>
        <authorList>
            <person name="Tkavc R."/>
            <person name="Matrosova V.Y."/>
            <person name="Grichenko O.E."/>
            <person name="Gostincar C."/>
            <person name="Volpe R.P."/>
            <person name="Klimenkova P."/>
            <person name="Gaidamakova E.K."/>
            <person name="Zhou C.E."/>
            <person name="Stewart B.J."/>
            <person name="Lyman M.G."/>
            <person name="Malfatti S.A."/>
            <person name="Rubinfeld B."/>
            <person name="Courtot M."/>
            <person name="Singh J."/>
            <person name="Dalgard C.L."/>
            <person name="Hamilton T."/>
            <person name="Frey K.G."/>
            <person name="Gunde-Cimerman N."/>
            <person name="Dugan L."/>
            <person name="Daly M.J."/>
        </authorList>
    </citation>
    <scope>NUCLEOTIDE SEQUENCE [LARGE SCALE GENOMIC DNA]</scope>
    <source>
        <strain evidence="9 10">MD1149</strain>
    </source>
</reference>
<dbReference type="PANTHER" id="PTHR11042:SF190">
    <property type="entry name" value="MITOSIS INHIBITOR PROTEIN KINASE MIK1"/>
    <property type="match status" value="1"/>
</dbReference>
<feature type="compositionally biased region" description="Basic residues" evidence="7">
    <location>
        <begin position="285"/>
        <end position="310"/>
    </location>
</feature>
<keyword evidence="1" id="KW-0808">Transferase</keyword>
<dbReference type="InterPro" id="IPR000719">
    <property type="entry name" value="Prot_kinase_dom"/>
</dbReference>
<feature type="domain" description="Protein kinase" evidence="8">
    <location>
        <begin position="1198"/>
        <end position="1498"/>
    </location>
</feature>
<dbReference type="Proteomes" id="UP000237144">
    <property type="component" value="Unassembled WGS sequence"/>
</dbReference>
<feature type="region of interest" description="Disordered" evidence="7">
    <location>
        <begin position="180"/>
        <end position="256"/>
    </location>
</feature>
<evidence type="ECO:0000256" key="1">
    <source>
        <dbReference type="ARBA" id="ARBA00022679"/>
    </source>
</evidence>
<evidence type="ECO:0000259" key="8">
    <source>
        <dbReference type="PROSITE" id="PS50011"/>
    </source>
</evidence>
<dbReference type="STRING" id="741276.A0A2S5BFU9"/>
<dbReference type="PROSITE" id="PS00107">
    <property type="entry name" value="PROTEIN_KINASE_ATP"/>
    <property type="match status" value="1"/>
</dbReference>
<keyword evidence="4 6" id="KW-0067">ATP-binding</keyword>
<feature type="region of interest" description="Disordered" evidence="7">
    <location>
        <begin position="912"/>
        <end position="935"/>
    </location>
</feature>
<feature type="region of interest" description="Disordered" evidence="7">
    <location>
        <begin position="1"/>
        <end position="85"/>
    </location>
</feature>
<sequence length="1590" mass="167198">MDTFRSAPSPSPSPHTHTLRPRRSFQRTPFTSKANLLSAGGLLGGFGGGGSKDKLQSPVKLGAAGEAAEEGMGERGAPRGRGRGGGAMLFPASPDVAAVPSSQGPSAISPFPTAAPVAPSTAPATTTAARGSTRPGQREVAGLKRLANAFGGAMLGKTRSSTARKAFDLNDWNHDLAVIANHPSSSTPTSPPIHHEGGSPNVPRRRSSRANMRADMSSPVNEASPRVTRARHTPSGSGSESSRPTSTELGRRRKSDELDDVPLDLAAQQQHGASFSAPVRRDAHHVHLHHHSHAHAPPRPHSLAHAHTLRSSRSLSAQAGSGIYDPSSPLASTSKAGVPHSAPSLYFDHLASVEESYASPPPSKRLSIDRLASLSETDGESSTSTFSGDDAVFGGPTVTHTPLAHATAGRKVTRTKSLSRPSIPSFHIVPISSSASHPGFETQKLSPALPSPSELQRAPSPLGRSRIASGNALDTLSETGPAIDYFSTPGSGLRDGPLSPGSLSIDSTMTPPRRRGVPDATFTLFGAHPASSSAAAAGTSAERATRRHSMLPMVTGFSSQALASPPLMGSPARCGASGSTSMPDMSSSGVHGDPSSGTDSDRPPPLPRLRPLHATGSKRLSLAPSDAEADIFRRHSVFDPLKPMATPLQAPPVGRKRNANGTLLAGGATSRLAAVSPIVNPPSSSPAQMRWKSSDRRQSAAEDADGEDEVMMDDDEMPSRLSIDSWRDGAPALTDAATSISSSSLCTALSGQADSGDPAIVTASTSAHSLNSANGSMHPEAISADGTFFTPQNYKNVRPLAAAFMSTGLVSKRSRPRNNSLSGAPVFNLHQHLQQQLGEPSGVKGSPAKPPVPGDMTAPLPNPLVASLSRQSIMPDTPVKRSAFQAGTTTNSSARPSLSCTVQTPIVKIENAPSSEGMQESPTMSAIASGSPVGAGGVLSEKQTAALSLTADGDDQCEGKESLSPLANNAGDVGPRSQSPLSRSSVSPSSSSTAGTIDVRPAARARTSAGDVSPTVHAFKSNSRFSSASMRNSLGRVRPALFRRRSSGQLSGEGSFLGSQLRSGGSSSGRSSTAGTIAEGEPMTPTRSVHGRYWEASQLLDTPTEEVPITPANATFPGLPGVQAFAPSGQSSVFLHPLATPHGAPRASFPLSEMEQRIRGEDGAGPGRPQFKIRHSSSTVLSLRQQEMSQPNRFETDYTLLRSLGNGEFSDAWEVEDHTRGGQVYAVKRTKQPFLGPKDRLRRLEEVDILRLFSSDRDSSPHLISLVDAWEQSGHLFIQTELCPAGNLAYWLEEYGADHEQLDEARLWKILAELTAGVSHMHTRNVIHLDLKPANVFITDQGHLKIGDFGLATRWPRADPLSIINGAAVKSPGWNGLRVDTVWRSEAGERRIRAKSNGDAPEDLEREGDREYIAPEILSGRYGKEADVFSLGLIALEAAANVVLPDNGPAWQKLRSNDLTDVDLSRLSPVFVGVLTSMMHKAPDVRATIYDVAQHPVVHQLAGMLECSLALTGRDAAPEVLGAICAEADSFLHDVFAAAYPEQASPAAPAFQLDPRQALSPPMFDMAPPALSVAQADSHPAEEDTQMDLD</sequence>
<evidence type="ECO:0000256" key="6">
    <source>
        <dbReference type="PROSITE-ProRule" id="PRU10141"/>
    </source>
</evidence>
<gene>
    <name evidence="9" type="ORF">BMF94_1274</name>
</gene>
<dbReference type="Gene3D" id="3.30.200.20">
    <property type="entry name" value="Phosphorylase Kinase, domain 1"/>
    <property type="match status" value="1"/>
</dbReference>